<dbReference type="Gene3D" id="2.60.120.10">
    <property type="entry name" value="Jelly Rolls"/>
    <property type="match status" value="1"/>
</dbReference>
<reference evidence="2" key="1">
    <citation type="journal article" date="2013" name="Genome Announc.">
        <title>Draft Genome Sequence of Agarivorans albus Strain MKT 106T, an Agarolytic Marine Bacterium.</title>
        <authorList>
            <person name="Yasuike M."/>
            <person name="Nakamura Y."/>
            <person name="Kai W."/>
            <person name="Fujiwara A."/>
            <person name="Fukui Y."/>
            <person name="Satomi M."/>
            <person name="Sano M."/>
        </authorList>
    </citation>
    <scope>NUCLEOTIDE SEQUENCE [LARGE SCALE GENOMIC DNA]</scope>
</reference>
<dbReference type="STRING" id="1331007.AALB_1382"/>
<dbReference type="Proteomes" id="UP000014461">
    <property type="component" value="Unassembled WGS sequence"/>
</dbReference>
<dbReference type="SUPFAM" id="SSF51182">
    <property type="entry name" value="RmlC-like cupins"/>
    <property type="match status" value="1"/>
</dbReference>
<evidence type="ECO:0000313" key="3">
    <source>
        <dbReference type="Proteomes" id="UP000014461"/>
    </source>
</evidence>
<organism evidence="2 3">
    <name type="scientific">Agarivorans albus MKT 106</name>
    <dbReference type="NCBI Taxonomy" id="1331007"/>
    <lineage>
        <taxon>Bacteria</taxon>
        <taxon>Pseudomonadati</taxon>
        <taxon>Pseudomonadota</taxon>
        <taxon>Gammaproteobacteria</taxon>
        <taxon>Alteromonadales</taxon>
        <taxon>Alteromonadaceae</taxon>
        <taxon>Agarivorans</taxon>
    </lineage>
</organism>
<gene>
    <name evidence="2" type="ORF">AALB_1382</name>
</gene>
<name>R9PIY1_AGAAL</name>
<dbReference type="InterPro" id="IPR014710">
    <property type="entry name" value="RmlC-like_jellyroll"/>
</dbReference>
<feature type="domain" description="Cupin type-2" evidence="1">
    <location>
        <begin position="53"/>
        <end position="115"/>
    </location>
</feature>
<dbReference type="EMBL" id="BARX01000007">
    <property type="protein sequence ID" value="GAD01302.1"/>
    <property type="molecule type" value="Genomic_DNA"/>
</dbReference>
<dbReference type="OrthoDB" id="512358at2"/>
<dbReference type="InterPro" id="IPR013096">
    <property type="entry name" value="Cupin_2"/>
</dbReference>
<dbReference type="CDD" id="cd02208">
    <property type="entry name" value="cupin_RmlC-like"/>
    <property type="match status" value="1"/>
</dbReference>
<dbReference type="Pfam" id="PF07883">
    <property type="entry name" value="Cupin_2"/>
    <property type="match status" value="1"/>
</dbReference>
<evidence type="ECO:0000259" key="1">
    <source>
        <dbReference type="Pfam" id="PF07883"/>
    </source>
</evidence>
<evidence type="ECO:0000313" key="2">
    <source>
        <dbReference type="EMBL" id="GAD01302.1"/>
    </source>
</evidence>
<protein>
    <submittedName>
        <fullName evidence="2">Conserved barrel domain protein</fullName>
    </submittedName>
</protein>
<accession>R9PIY1</accession>
<dbReference type="AlphaFoldDB" id="R9PIY1"/>
<comment type="caution">
    <text evidence="2">The sequence shown here is derived from an EMBL/GenBank/DDBJ whole genome shotgun (WGS) entry which is preliminary data.</text>
</comment>
<proteinExistence type="predicted"/>
<dbReference type="RefSeq" id="WP_016401070.1">
    <property type="nucleotide sequence ID" value="NZ_BARX01000007.1"/>
</dbReference>
<dbReference type="InterPro" id="IPR011051">
    <property type="entry name" value="RmlC_Cupin_sf"/>
</dbReference>
<sequence length="131" mass="14585">MSIKVVTLSEAFKQLRFASERRPESTAQDLAGAFSELSAYRNGGIYIGHYAGNSEWERHSEGDEIVQIIKGSTSLILLQEEGEQRIALSAGQLAVVPQNQWHRFETPEAVKVMTVTPQPTDHQVTKPTFSQ</sequence>
<keyword evidence="3" id="KW-1185">Reference proteome</keyword>